<protein>
    <submittedName>
        <fullName evidence="2">Uncharacterized protein</fullName>
    </submittedName>
</protein>
<comment type="caution">
    <text evidence="2">The sequence shown here is derived from an EMBL/GenBank/DDBJ whole genome shotgun (WGS) entry which is preliminary data.</text>
</comment>
<evidence type="ECO:0000256" key="1">
    <source>
        <dbReference type="SAM" id="MobiDB-lite"/>
    </source>
</evidence>
<name>A0ABR1DNB7_NECAM</name>
<sequence length="111" mass="12308">MDVDLQLQPTFANMDARLLLSCIESAAAADPYPSLREEPPTHRSQAHHLPSEEPLSEEIPPPTTVHRLLQSIEACHAYATCNFEPLDTLAMDQEAQHNSLAVEQRCALHLA</sequence>
<feature type="region of interest" description="Disordered" evidence="1">
    <location>
        <begin position="31"/>
        <end position="61"/>
    </location>
</feature>
<proteinExistence type="predicted"/>
<reference evidence="2 3" key="1">
    <citation type="submission" date="2023-08" db="EMBL/GenBank/DDBJ databases">
        <title>A Necator americanus chromosomal reference genome.</title>
        <authorList>
            <person name="Ilik V."/>
            <person name="Petrzelkova K.J."/>
            <person name="Pardy F."/>
            <person name="Fuh T."/>
            <person name="Niatou-Singa F.S."/>
            <person name="Gouil Q."/>
            <person name="Baker L."/>
            <person name="Ritchie M.E."/>
            <person name="Jex A.R."/>
            <person name="Gazzola D."/>
            <person name="Li H."/>
            <person name="Toshio Fujiwara R."/>
            <person name="Zhan B."/>
            <person name="Aroian R.V."/>
            <person name="Pafco B."/>
            <person name="Schwarz E.M."/>
        </authorList>
    </citation>
    <scope>NUCLEOTIDE SEQUENCE [LARGE SCALE GENOMIC DNA]</scope>
    <source>
        <strain evidence="2 3">Aroian</strain>
        <tissue evidence="2">Whole animal</tissue>
    </source>
</reference>
<dbReference type="EMBL" id="JAVFWL010000004">
    <property type="protein sequence ID" value="KAK6750971.1"/>
    <property type="molecule type" value="Genomic_DNA"/>
</dbReference>
<gene>
    <name evidence="2" type="primary">Necator_chrIV.g16051</name>
    <name evidence="2" type="ORF">RB195_002755</name>
</gene>
<keyword evidence="3" id="KW-1185">Reference proteome</keyword>
<evidence type="ECO:0000313" key="2">
    <source>
        <dbReference type="EMBL" id="KAK6750971.1"/>
    </source>
</evidence>
<accession>A0ABR1DNB7</accession>
<dbReference type="Proteomes" id="UP001303046">
    <property type="component" value="Unassembled WGS sequence"/>
</dbReference>
<evidence type="ECO:0000313" key="3">
    <source>
        <dbReference type="Proteomes" id="UP001303046"/>
    </source>
</evidence>
<organism evidence="2 3">
    <name type="scientific">Necator americanus</name>
    <name type="common">Human hookworm</name>
    <dbReference type="NCBI Taxonomy" id="51031"/>
    <lineage>
        <taxon>Eukaryota</taxon>
        <taxon>Metazoa</taxon>
        <taxon>Ecdysozoa</taxon>
        <taxon>Nematoda</taxon>
        <taxon>Chromadorea</taxon>
        <taxon>Rhabditida</taxon>
        <taxon>Rhabditina</taxon>
        <taxon>Rhabditomorpha</taxon>
        <taxon>Strongyloidea</taxon>
        <taxon>Ancylostomatidae</taxon>
        <taxon>Bunostominae</taxon>
        <taxon>Necator</taxon>
    </lineage>
</organism>